<dbReference type="Proteomes" id="UP000437017">
    <property type="component" value="Unassembled WGS sequence"/>
</dbReference>
<keyword evidence="3" id="KW-1185">Reference proteome</keyword>
<comment type="caution">
    <text evidence="2">The sequence shown here is derived from an EMBL/GenBank/DDBJ whole genome shotgun (WGS) entry which is preliminary data.</text>
</comment>
<dbReference type="PANTHER" id="PTHR32379:SF1">
    <property type="entry name" value="GUANIDINOACETATE N-METHYLTRANSFERASE"/>
    <property type="match status" value="1"/>
</dbReference>
<organism evidence="2 3">
    <name type="scientific">Balaenoptera physalus</name>
    <name type="common">Fin whale</name>
    <name type="synonym">Balaena physalus</name>
    <dbReference type="NCBI Taxonomy" id="9770"/>
    <lineage>
        <taxon>Eukaryota</taxon>
        <taxon>Metazoa</taxon>
        <taxon>Chordata</taxon>
        <taxon>Craniata</taxon>
        <taxon>Vertebrata</taxon>
        <taxon>Euteleostomi</taxon>
        <taxon>Mammalia</taxon>
        <taxon>Eutheria</taxon>
        <taxon>Laurasiatheria</taxon>
        <taxon>Artiodactyla</taxon>
        <taxon>Whippomorpha</taxon>
        <taxon>Cetacea</taxon>
        <taxon>Mysticeti</taxon>
        <taxon>Balaenopteridae</taxon>
        <taxon>Balaenoptera</taxon>
    </lineage>
</organism>
<dbReference type="PANTHER" id="PTHR32379">
    <property type="entry name" value="GUANIDINOACETATE N-METHYLTRANSFERASE"/>
    <property type="match status" value="1"/>
</dbReference>
<dbReference type="InterPro" id="IPR051038">
    <property type="entry name" value="RMT2/GAMT_Mtase"/>
</dbReference>
<gene>
    <name evidence="2" type="ORF">E2I00_009871</name>
</gene>
<dbReference type="EMBL" id="SGJD01005285">
    <property type="protein sequence ID" value="KAB0390581.1"/>
    <property type="molecule type" value="Genomic_DNA"/>
</dbReference>
<evidence type="ECO:0000256" key="1">
    <source>
        <dbReference type="SAM" id="MobiDB-lite"/>
    </source>
</evidence>
<reference evidence="2 3" key="1">
    <citation type="journal article" date="2019" name="PLoS ONE">
        <title>Genomic analyses reveal an absence of contemporary introgressive admixture between fin whales and blue whales, despite known hybrids.</title>
        <authorList>
            <person name="Westbury M.V."/>
            <person name="Petersen B."/>
            <person name="Lorenzen E.D."/>
        </authorList>
    </citation>
    <scope>NUCLEOTIDE SEQUENCE [LARGE SCALE GENOMIC DNA]</scope>
    <source>
        <strain evidence="2">FinWhale-01</strain>
    </source>
</reference>
<dbReference type="SUPFAM" id="SSF53335">
    <property type="entry name" value="S-adenosyl-L-methionine-dependent methyltransferases"/>
    <property type="match status" value="1"/>
</dbReference>
<dbReference type="GO" id="GO:0006601">
    <property type="term" value="P:creatine biosynthetic process"/>
    <property type="evidence" value="ECO:0007669"/>
    <property type="project" value="TreeGrafter"/>
</dbReference>
<proteinExistence type="predicted"/>
<name>A0A643BRI0_BALPH</name>
<dbReference type="AlphaFoldDB" id="A0A643BRI0"/>
<dbReference type="GO" id="GO:0005634">
    <property type="term" value="C:nucleus"/>
    <property type="evidence" value="ECO:0007669"/>
    <property type="project" value="TreeGrafter"/>
</dbReference>
<dbReference type="InterPro" id="IPR029063">
    <property type="entry name" value="SAM-dependent_MTases_sf"/>
</dbReference>
<accession>A0A643BRI0</accession>
<feature type="region of interest" description="Disordered" evidence="1">
    <location>
        <begin position="120"/>
        <end position="143"/>
    </location>
</feature>
<evidence type="ECO:0000313" key="3">
    <source>
        <dbReference type="Proteomes" id="UP000437017"/>
    </source>
</evidence>
<dbReference type="GO" id="GO:0030731">
    <property type="term" value="F:guanidinoacetate N-methyltransferase activity"/>
    <property type="evidence" value="ECO:0007669"/>
    <property type="project" value="TreeGrafter"/>
</dbReference>
<sequence>MVVPSKGLWEKVAPTLPDSHFDGILYDTYPLSEGTWHTHQFNRIRDHALPPAEAGERPHLLQPHRLGERMKSKYYSDVTTVFQETQVSALLKAGFRRENVLTQVTADYRSHHFRWMTTPGHQALRPLGPPAQRPQSPGDSGLQVLATPTTLLSSLVAGSAGSGLSAEPRPTPAA</sequence>
<dbReference type="OrthoDB" id="19014at2759"/>
<protein>
    <submittedName>
        <fullName evidence="2">Uncharacterized protein</fullName>
    </submittedName>
</protein>
<dbReference type="GO" id="GO:0005737">
    <property type="term" value="C:cytoplasm"/>
    <property type="evidence" value="ECO:0007669"/>
    <property type="project" value="TreeGrafter"/>
</dbReference>
<evidence type="ECO:0000313" key="2">
    <source>
        <dbReference type="EMBL" id="KAB0390581.1"/>
    </source>
</evidence>
<dbReference type="Gene3D" id="3.40.50.150">
    <property type="entry name" value="Vaccinia Virus protein VP39"/>
    <property type="match status" value="1"/>
</dbReference>